<organism evidence="3 4">
    <name type="scientific">Qipengyuania pelagi</name>
    <dbReference type="NCBI Taxonomy" id="994320"/>
    <lineage>
        <taxon>Bacteria</taxon>
        <taxon>Pseudomonadati</taxon>
        <taxon>Pseudomonadota</taxon>
        <taxon>Alphaproteobacteria</taxon>
        <taxon>Sphingomonadales</taxon>
        <taxon>Erythrobacteraceae</taxon>
        <taxon>Qipengyuania</taxon>
    </lineage>
</organism>
<feature type="chain" id="PRO_5032473024" evidence="1">
    <location>
        <begin position="31"/>
        <end position="274"/>
    </location>
</feature>
<dbReference type="InterPro" id="IPR019196">
    <property type="entry name" value="ABC_transp_unknown"/>
</dbReference>
<sequence length="274" mass="29568">MGRNSVSRSRGAALALGAVLIACTACSASADADPAVEQVGEQMAQPRLGLMSTLPIYWNEAVEFSDLLNQDQGANWVRALLERDYALEPLDVLTPETLAPLDRLILAQPRALSPEENVALDDWVREGGRVILFADPMLTRHSEYRLGDPRRPHDVALLSPILARWGLELEMDTSQDDEERVVDAFGLSVPTRISGTFAARDAGGEAECALSDTRLMARCTIGKGGALLIADAAILDEDDHNAGQHAEDKASAEHSERQIREAALTGLLESGFEG</sequence>
<evidence type="ECO:0000313" key="4">
    <source>
        <dbReference type="Proteomes" id="UP000430272"/>
    </source>
</evidence>
<dbReference type="Gene3D" id="3.40.50.880">
    <property type="match status" value="1"/>
</dbReference>
<gene>
    <name evidence="3" type="ORF">GRI47_08285</name>
</gene>
<dbReference type="InterPro" id="IPR029062">
    <property type="entry name" value="Class_I_gatase-like"/>
</dbReference>
<dbReference type="Proteomes" id="UP000430272">
    <property type="component" value="Unassembled WGS sequence"/>
</dbReference>
<dbReference type="PROSITE" id="PS51257">
    <property type="entry name" value="PROKAR_LIPOPROTEIN"/>
    <property type="match status" value="1"/>
</dbReference>
<keyword evidence="1" id="KW-0732">Signal</keyword>
<dbReference type="Pfam" id="PF09822">
    <property type="entry name" value="ABC_transp_aux"/>
    <property type="match status" value="1"/>
</dbReference>
<proteinExistence type="predicted"/>
<evidence type="ECO:0000259" key="2">
    <source>
        <dbReference type="Pfam" id="PF09822"/>
    </source>
</evidence>
<accession>A0A844Y9Q9</accession>
<evidence type="ECO:0000256" key="1">
    <source>
        <dbReference type="SAM" id="SignalP"/>
    </source>
</evidence>
<dbReference type="SUPFAM" id="SSF52317">
    <property type="entry name" value="Class I glutamine amidotransferase-like"/>
    <property type="match status" value="1"/>
</dbReference>
<evidence type="ECO:0000313" key="3">
    <source>
        <dbReference type="EMBL" id="MXO54003.1"/>
    </source>
</evidence>
<reference evidence="3 4" key="1">
    <citation type="submission" date="2019-12" db="EMBL/GenBank/DDBJ databases">
        <title>Genomic-based taxomic classification of the family Erythrobacteraceae.</title>
        <authorList>
            <person name="Xu L."/>
        </authorList>
    </citation>
    <scope>NUCLEOTIDE SEQUENCE [LARGE SCALE GENOMIC DNA]</scope>
    <source>
        <strain evidence="3 4">JCM 17468</strain>
    </source>
</reference>
<dbReference type="EMBL" id="WTYD01000001">
    <property type="protein sequence ID" value="MXO54003.1"/>
    <property type="molecule type" value="Genomic_DNA"/>
</dbReference>
<feature type="signal peptide" evidence="1">
    <location>
        <begin position="1"/>
        <end position="30"/>
    </location>
</feature>
<protein>
    <submittedName>
        <fullName evidence="3">ABC transporter</fullName>
    </submittedName>
</protein>
<feature type="domain" description="ABC-type uncharacterised transport system" evidence="2">
    <location>
        <begin position="46"/>
        <end position="178"/>
    </location>
</feature>
<name>A0A844Y9Q9_9SPHN</name>
<dbReference type="CDD" id="cd03143">
    <property type="entry name" value="A4_beta-galactosidase_middle_domain"/>
    <property type="match status" value="1"/>
</dbReference>
<dbReference type="AlphaFoldDB" id="A0A844Y9Q9"/>
<keyword evidence="4" id="KW-1185">Reference proteome</keyword>
<comment type="caution">
    <text evidence="3">The sequence shown here is derived from an EMBL/GenBank/DDBJ whole genome shotgun (WGS) entry which is preliminary data.</text>
</comment>
<dbReference type="RefSeq" id="WP_160660795.1">
    <property type="nucleotide sequence ID" value="NZ_BAABDV010000001.1"/>
</dbReference>
<dbReference type="OrthoDB" id="7390937at2"/>